<dbReference type="PANTHER" id="PTHR10947">
    <property type="entry name" value="PHENYLALANYL-TRNA SYNTHETASE BETA CHAIN AND LEUCINE-RICH REPEAT-CONTAINING PROTEIN 47"/>
    <property type="match status" value="1"/>
</dbReference>
<dbReference type="InterPro" id="IPR001611">
    <property type="entry name" value="Leu-rich_rpt"/>
</dbReference>
<evidence type="ECO:0000259" key="3">
    <source>
        <dbReference type="SMART" id="SM00873"/>
    </source>
</evidence>
<reference evidence="5" key="1">
    <citation type="submission" date="2025-08" db="UniProtKB">
        <authorList>
            <consortium name="RefSeq"/>
        </authorList>
    </citation>
    <scope>IDENTIFICATION</scope>
    <source>
        <tissue evidence="5">Muscle</tissue>
    </source>
</reference>
<evidence type="ECO:0000256" key="1">
    <source>
        <dbReference type="ARBA" id="ARBA00022614"/>
    </source>
</evidence>
<dbReference type="GO" id="GO:0004826">
    <property type="term" value="F:phenylalanine-tRNA ligase activity"/>
    <property type="evidence" value="ECO:0007669"/>
    <property type="project" value="InterPro"/>
</dbReference>
<dbReference type="InterPro" id="IPR003591">
    <property type="entry name" value="Leu-rich_rpt_typical-subtyp"/>
</dbReference>
<dbReference type="InterPro" id="IPR055414">
    <property type="entry name" value="LRR_R13L4/SHOC2-like"/>
</dbReference>
<dbReference type="Pfam" id="PF23598">
    <property type="entry name" value="LRR_14"/>
    <property type="match status" value="1"/>
</dbReference>
<dbReference type="RefSeq" id="XP_033359787.1">
    <property type="nucleotide sequence ID" value="XM_033503896.1"/>
</dbReference>
<protein>
    <submittedName>
        <fullName evidence="5">Leucine-rich repeat-containing protein 47-like</fullName>
    </submittedName>
</protein>
<name>A0A6J3L3F3_9HYME</name>
<evidence type="ECO:0000256" key="2">
    <source>
        <dbReference type="ARBA" id="ARBA00022737"/>
    </source>
</evidence>
<dbReference type="Gene3D" id="3.50.40.10">
    <property type="entry name" value="Phenylalanyl-trna Synthetase, Chain B, domain 3"/>
    <property type="match status" value="1"/>
</dbReference>
<keyword evidence="2" id="KW-0677">Repeat</keyword>
<feature type="domain" description="B3/B4 tRNA-binding" evidence="3">
    <location>
        <begin position="303"/>
        <end position="480"/>
    </location>
</feature>
<dbReference type="InterPro" id="IPR045060">
    <property type="entry name" value="Phe-tRNA-ligase_IIc_bsu"/>
</dbReference>
<dbReference type="SUPFAM" id="SSF52058">
    <property type="entry name" value="L domain-like"/>
    <property type="match status" value="1"/>
</dbReference>
<dbReference type="Pfam" id="PF13855">
    <property type="entry name" value="LRR_8"/>
    <property type="match status" value="1"/>
</dbReference>
<dbReference type="PROSITE" id="PS51450">
    <property type="entry name" value="LRR"/>
    <property type="match status" value="2"/>
</dbReference>
<evidence type="ECO:0000313" key="4">
    <source>
        <dbReference type="Proteomes" id="UP000504631"/>
    </source>
</evidence>
<dbReference type="SMART" id="SM00873">
    <property type="entry name" value="B3_4"/>
    <property type="match status" value="1"/>
</dbReference>
<dbReference type="SMART" id="SM00364">
    <property type="entry name" value="LRR_BAC"/>
    <property type="match status" value="6"/>
</dbReference>
<dbReference type="GO" id="GO:0006432">
    <property type="term" value="P:phenylalanyl-tRNA aminoacylation"/>
    <property type="evidence" value="ECO:0007669"/>
    <property type="project" value="InterPro"/>
</dbReference>
<dbReference type="GO" id="GO:0003723">
    <property type="term" value="F:RNA binding"/>
    <property type="evidence" value="ECO:0007669"/>
    <property type="project" value="InterPro"/>
</dbReference>
<sequence>MTLNNSWHVIKTAAAENKHELVLSGSAISELIQKRGFDNSLFNLQHLNYLNITLTCLQEVPEEIGKLQNLTTLVLHSNEISKIPDTIEKLGKLKVLDCSRNKLTSLPDEIGKLPQLTTMNFSSNLLRSLPTQIGNIKLTILNLSNNQFEAFPDVCYPELIHLTEIYVNGNQIKEIPVTINQLASLKIINVADNLISVIPGEVADCNKLKELYLKGNTLTDKRLSKLVDQCHNKQIIEYVKLHCPRQDGSVALNAKSKKGKKVQKLSETENNANIMEILTHKLKVLKVTNDTPLIKITKYVKNIRPYIAACIVRNISFTEDTFKKFIQLQTKLHDGICERRNAATIATHDLKLITPGDLMYTAKPPNELEIKPLMRNKVYTGSALFQQLQTEADNLRKEKKRNVYSGIHKYLYLLEGKPMFPCLLDASEQVISFPPITNSDITKMSVNTQEMLIEVTSALSYQICRNVLDQFLKELITLGLGCLSEQENASNYNKLFVVQIKVVDMEGNMKLLYPSRADLNFAENFITVLRE</sequence>
<proteinExistence type="predicted"/>
<gene>
    <name evidence="5" type="primary">LOC117238742</name>
</gene>
<dbReference type="Gene3D" id="3.80.10.10">
    <property type="entry name" value="Ribonuclease Inhibitor"/>
    <property type="match status" value="2"/>
</dbReference>
<dbReference type="InterPro" id="IPR020825">
    <property type="entry name" value="Phe-tRNA_synthase-like_B3/B4"/>
</dbReference>
<evidence type="ECO:0000313" key="5">
    <source>
        <dbReference type="RefSeq" id="XP_033359787.1"/>
    </source>
</evidence>
<dbReference type="Pfam" id="PF00560">
    <property type="entry name" value="LRR_1"/>
    <property type="match status" value="1"/>
</dbReference>
<dbReference type="PANTHER" id="PTHR10947:SF3">
    <property type="entry name" value="LEUCINE-RICH REPEAT-CONTAINING PROTEIN 47"/>
    <property type="match status" value="1"/>
</dbReference>
<dbReference type="KEGG" id="bvk:117238742"/>
<dbReference type="InterPro" id="IPR005146">
    <property type="entry name" value="B3/B4_tRNA-bd"/>
</dbReference>
<dbReference type="AlphaFoldDB" id="A0A6J3L3F3"/>
<dbReference type="GeneID" id="117238742"/>
<dbReference type="Proteomes" id="UP000504631">
    <property type="component" value="Unplaced"/>
</dbReference>
<dbReference type="SMART" id="SM00369">
    <property type="entry name" value="LRR_TYP"/>
    <property type="match status" value="6"/>
</dbReference>
<dbReference type="InterPro" id="IPR032675">
    <property type="entry name" value="LRR_dom_sf"/>
</dbReference>
<organism evidence="4 5">
    <name type="scientific">Bombus vosnesenskii</name>
    <dbReference type="NCBI Taxonomy" id="207650"/>
    <lineage>
        <taxon>Eukaryota</taxon>
        <taxon>Metazoa</taxon>
        <taxon>Ecdysozoa</taxon>
        <taxon>Arthropoda</taxon>
        <taxon>Hexapoda</taxon>
        <taxon>Insecta</taxon>
        <taxon>Pterygota</taxon>
        <taxon>Neoptera</taxon>
        <taxon>Endopterygota</taxon>
        <taxon>Hymenoptera</taxon>
        <taxon>Apocrita</taxon>
        <taxon>Aculeata</taxon>
        <taxon>Apoidea</taxon>
        <taxon>Anthophila</taxon>
        <taxon>Apidae</taxon>
        <taxon>Bombus</taxon>
        <taxon>Pyrobombus</taxon>
    </lineage>
</organism>
<keyword evidence="4" id="KW-1185">Reference proteome</keyword>
<accession>A0A6J3L3F3</accession>
<keyword evidence="1" id="KW-0433">Leucine-rich repeat</keyword>